<proteinExistence type="predicted"/>
<gene>
    <name evidence="1" type="ORF">SDC9_120284</name>
</gene>
<dbReference type="AlphaFoldDB" id="A0A645C9P4"/>
<dbReference type="EMBL" id="VSSQ01025272">
    <property type="protein sequence ID" value="MPM73304.1"/>
    <property type="molecule type" value="Genomic_DNA"/>
</dbReference>
<accession>A0A645C9P4</accession>
<comment type="caution">
    <text evidence="1">The sequence shown here is derived from an EMBL/GenBank/DDBJ whole genome shotgun (WGS) entry which is preliminary data.</text>
</comment>
<name>A0A645C9P4_9ZZZZ</name>
<evidence type="ECO:0000313" key="1">
    <source>
        <dbReference type="EMBL" id="MPM73304.1"/>
    </source>
</evidence>
<reference evidence="1" key="1">
    <citation type="submission" date="2019-08" db="EMBL/GenBank/DDBJ databases">
        <authorList>
            <person name="Kucharzyk K."/>
            <person name="Murdoch R.W."/>
            <person name="Higgins S."/>
            <person name="Loffler F."/>
        </authorList>
    </citation>
    <scope>NUCLEOTIDE SEQUENCE</scope>
</reference>
<protein>
    <submittedName>
        <fullName evidence="1">Uncharacterized protein</fullName>
    </submittedName>
</protein>
<organism evidence="1">
    <name type="scientific">bioreactor metagenome</name>
    <dbReference type="NCBI Taxonomy" id="1076179"/>
    <lineage>
        <taxon>unclassified sequences</taxon>
        <taxon>metagenomes</taxon>
        <taxon>ecological metagenomes</taxon>
    </lineage>
</organism>
<sequence length="177" mass="19899">MQADHALRAFQQPCLDKLFSPRAYFLRLLEKQADLALQLSLHSLQSHRQAQQGGGVHIMPAAVREAVMTRAVRHRFHILHAQGIRIRADHGHGAGQTALERGIYARFPDAAGRIPHRQQFFFDKNRCVVFLQALLRVHMQKAAHINDLQDIVSVKAVDQFVQAHGFSSPSFTGAKRG</sequence>